<dbReference type="AlphaFoldDB" id="A0A6J8ABC8"/>
<dbReference type="EMBL" id="CACVKT020001043">
    <property type="protein sequence ID" value="CAC5364667.1"/>
    <property type="molecule type" value="Genomic_DNA"/>
</dbReference>
<proteinExistence type="predicted"/>
<evidence type="ECO:0000313" key="1">
    <source>
        <dbReference type="EMBL" id="CAC5364667.1"/>
    </source>
</evidence>
<evidence type="ECO:0000313" key="2">
    <source>
        <dbReference type="Proteomes" id="UP000507470"/>
    </source>
</evidence>
<name>A0A6J8ABC8_MYTCO</name>
<gene>
    <name evidence="1" type="ORF">MCOR_5641</name>
</gene>
<organism evidence="1 2">
    <name type="scientific">Mytilus coruscus</name>
    <name type="common">Sea mussel</name>
    <dbReference type="NCBI Taxonomy" id="42192"/>
    <lineage>
        <taxon>Eukaryota</taxon>
        <taxon>Metazoa</taxon>
        <taxon>Spiralia</taxon>
        <taxon>Lophotrochozoa</taxon>
        <taxon>Mollusca</taxon>
        <taxon>Bivalvia</taxon>
        <taxon>Autobranchia</taxon>
        <taxon>Pteriomorphia</taxon>
        <taxon>Mytilida</taxon>
        <taxon>Mytiloidea</taxon>
        <taxon>Mytilidae</taxon>
        <taxon>Mytilinae</taxon>
        <taxon>Mytilus</taxon>
    </lineage>
</organism>
<accession>A0A6J8ABC8</accession>
<dbReference type="Proteomes" id="UP000507470">
    <property type="component" value="Unassembled WGS sequence"/>
</dbReference>
<sequence length="218" mass="23669">MKNHDENQDIYHSYHPSQTSGVVIGIGGATVGGSYIADNVLSKKAKTNAEVALATYSSEIKYIKEKCLELGQKLKDIGTLEKKFPEWVRFWMFFAHGQSSNISKFNWTTTEGLIHTSITDVESAAIFVGGGGGAGIRITGAALRVTGTSLDVASGIIGALVIPVDIYTLVDSAIDVHKKNKHKTSQLIYDISKAIKDEIPTKENIKEMIKCTTNNIHA</sequence>
<dbReference type="OrthoDB" id="5976087at2759"/>
<protein>
    <submittedName>
        <fullName evidence="1">Uncharacterized protein</fullName>
    </submittedName>
</protein>
<keyword evidence="2" id="KW-1185">Reference proteome</keyword>
<reference evidence="1 2" key="1">
    <citation type="submission" date="2020-06" db="EMBL/GenBank/DDBJ databases">
        <authorList>
            <person name="Li R."/>
            <person name="Bekaert M."/>
        </authorList>
    </citation>
    <scope>NUCLEOTIDE SEQUENCE [LARGE SCALE GENOMIC DNA]</scope>
    <source>
        <strain evidence="2">wild</strain>
    </source>
</reference>